<feature type="transmembrane region" description="Helical" evidence="1">
    <location>
        <begin position="259"/>
        <end position="277"/>
    </location>
</feature>
<dbReference type="GO" id="GO:0016874">
    <property type="term" value="F:ligase activity"/>
    <property type="evidence" value="ECO:0007669"/>
    <property type="project" value="UniProtKB-KW"/>
</dbReference>
<sequence>MEERKSIETVYFIPIILLLAIVPLIVVGKRIEIDGLELLNWRGGSSHIDFFSYYKALAFIIVVYSSFALLFVQRIFGRIKFKASWIYIPLLIYVLMVIISTYFSEYLVVSWRGFMEQFQGVWVLAGYAIAVVLAYNMVSTEHDISIILLSLVFSGIIIFIIGFTQYFGYSILELPFMAKIILPLSEQTTGMILNFRNKINTISATMYNQNFVGSYAALLFPLTLTMYLFQDNRKKSFLVGILSCMMFFILIGSKSRAGYVGTMFMIVIMFIVSGKVLAKNVKKIIPLIASFVVVILLTNHFSNGSVFTEFDRLDPSVEMEVISSRVRFEDIRFDGNNVDIVTENEAFKIRYADEGISFLDDNDQKLTPIVDEMELTFEEKKYEGYRVEFFEGKDYFKVFAYNKEMIYFITDEGLKMYDIGGTLNVSEYPRQFKPLVGREYLFSGRGFIWMDSIPLLQGAIVYGYGPGMYPIAFPQQDYAGKLNMGVARIVVDKPHDMYLQIGIENGILALIALLVLFAGYFFSSLKLYWKAKFLHFREFAGLGIFLGITGYLVAGIFNDQIISVAPIFYILLGAGFSLNEIVRYENNKIEIQKGLDEINHYCSINDGDINDFEIN</sequence>
<dbReference type="OrthoDB" id="1762823at2"/>
<keyword evidence="1" id="KW-1133">Transmembrane helix</keyword>
<feature type="transmembrane region" description="Helical" evidence="1">
    <location>
        <begin position="563"/>
        <end position="582"/>
    </location>
</feature>
<dbReference type="AlphaFoldDB" id="A0A1M6KPN5"/>
<dbReference type="PANTHER" id="PTHR37422">
    <property type="entry name" value="TEICHURONIC ACID BIOSYNTHESIS PROTEIN TUAE"/>
    <property type="match status" value="1"/>
</dbReference>
<dbReference type="EMBL" id="FQZL01000027">
    <property type="protein sequence ID" value="SHJ60929.1"/>
    <property type="molecule type" value="Genomic_DNA"/>
</dbReference>
<proteinExistence type="predicted"/>
<evidence type="ECO:0000256" key="1">
    <source>
        <dbReference type="SAM" id="Phobius"/>
    </source>
</evidence>
<dbReference type="PANTHER" id="PTHR37422:SF13">
    <property type="entry name" value="LIPOPOLYSACCHARIDE BIOSYNTHESIS PROTEIN PA4999-RELATED"/>
    <property type="match status" value="1"/>
</dbReference>
<feature type="transmembrane region" description="Helical" evidence="1">
    <location>
        <begin position="118"/>
        <end position="138"/>
    </location>
</feature>
<keyword evidence="1" id="KW-0472">Membrane</keyword>
<feature type="transmembrane region" description="Helical" evidence="1">
    <location>
        <begin position="507"/>
        <end position="527"/>
    </location>
</feature>
<organism evidence="2 3">
    <name type="scientific">Dethiosulfatibacter aminovorans DSM 17477</name>
    <dbReference type="NCBI Taxonomy" id="1121476"/>
    <lineage>
        <taxon>Bacteria</taxon>
        <taxon>Bacillati</taxon>
        <taxon>Bacillota</taxon>
        <taxon>Tissierellia</taxon>
        <taxon>Dethiosulfatibacter</taxon>
    </lineage>
</organism>
<name>A0A1M6KPN5_9FIRM</name>
<protein>
    <submittedName>
        <fullName evidence="2">O-Antigen ligase</fullName>
    </submittedName>
</protein>
<evidence type="ECO:0000313" key="2">
    <source>
        <dbReference type="EMBL" id="SHJ60929.1"/>
    </source>
</evidence>
<evidence type="ECO:0000313" key="3">
    <source>
        <dbReference type="Proteomes" id="UP000184052"/>
    </source>
</evidence>
<feature type="transmembrane region" description="Helical" evidence="1">
    <location>
        <begin position="51"/>
        <end position="72"/>
    </location>
</feature>
<feature type="transmembrane region" description="Helical" evidence="1">
    <location>
        <begin position="84"/>
        <end position="103"/>
    </location>
</feature>
<feature type="transmembrane region" description="Helical" evidence="1">
    <location>
        <begin position="236"/>
        <end position="253"/>
    </location>
</feature>
<feature type="transmembrane region" description="Helical" evidence="1">
    <location>
        <begin position="539"/>
        <end position="557"/>
    </location>
</feature>
<dbReference type="Proteomes" id="UP000184052">
    <property type="component" value="Unassembled WGS sequence"/>
</dbReference>
<accession>A0A1M6KPN5</accession>
<dbReference type="InterPro" id="IPR051533">
    <property type="entry name" value="WaaL-like"/>
</dbReference>
<keyword evidence="1" id="KW-0812">Transmembrane</keyword>
<gene>
    <name evidence="2" type="ORF">SAMN02745751_02958</name>
</gene>
<dbReference type="STRING" id="1121476.SAMN02745751_02958"/>
<keyword evidence="3" id="KW-1185">Reference proteome</keyword>
<feature type="transmembrane region" description="Helical" evidence="1">
    <location>
        <begin position="211"/>
        <end position="229"/>
    </location>
</feature>
<feature type="transmembrane region" description="Helical" evidence="1">
    <location>
        <begin position="284"/>
        <end position="302"/>
    </location>
</feature>
<keyword evidence="2" id="KW-0436">Ligase</keyword>
<feature type="transmembrane region" description="Helical" evidence="1">
    <location>
        <begin position="12"/>
        <end position="31"/>
    </location>
</feature>
<reference evidence="2 3" key="1">
    <citation type="submission" date="2016-11" db="EMBL/GenBank/DDBJ databases">
        <authorList>
            <person name="Jaros S."/>
            <person name="Januszkiewicz K."/>
            <person name="Wedrychowicz H."/>
        </authorList>
    </citation>
    <scope>NUCLEOTIDE SEQUENCE [LARGE SCALE GENOMIC DNA]</scope>
    <source>
        <strain evidence="2 3">DSM 17477</strain>
    </source>
</reference>
<feature type="transmembrane region" description="Helical" evidence="1">
    <location>
        <begin position="145"/>
        <end position="167"/>
    </location>
</feature>
<dbReference type="RefSeq" id="WP_073050343.1">
    <property type="nucleotide sequence ID" value="NZ_FQZL01000027.1"/>
</dbReference>